<dbReference type="KEGG" id="pcl:Pcal_1580"/>
<sequence>MYGKQHVFWLIYGTEVDLPAILAKLVGLGYEVAKSGYREGVAYFDPLPGGYAAVRRYEEGDVYILANLQRGAVGVVTEDFLLLKRGLADLSRALIELKMGEPPRAELHISFGIHGRLREGGEVKVGDTEFRKSGVYLTAGTPFNGDGVFVSISPLGVERLLFYLIVSGSWAFVRSRLNNIYDIISQLLKELVT</sequence>
<dbReference type="RefSeq" id="WP_011850256.1">
    <property type="nucleotide sequence ID" value="NC_009073.1"/>
</dbReference>
<protein>
    <submittedName>
        <fullName evidence="1">Uncharacterized protein</fullName>
    </submittedName>
</protein>
<dbReference type="Proteomes" id="UP000001431">
    <property type="component" value="Chromosome"/>
</dbReference>
<dbReference type="STRING" id="410359.Pcal_1580"/>
<gene>
    <name evidence="1" type="ordered locus">Pcal_1580</name>
</gene>
<evidence type="ECO:0000313" key="1">
    <source>
        <dbReference type="EMBL" id="ABO08998.1"/>
    </source>
</evidence>
<dbReference type="eggNOG" id="arCOG06057">
    <property type="taxonomic scope" value="Archaea"/>
</dbReference>
<dbReference type="GeneID" id="4909813"/>
<dbReference type="HOGENOM" id="CLU_1375570_0_0_2"/>
<dbReference type="OrthoDB" id="28209at2157"/>
<dbReference type="EMBL" id="CP000561">
    <property type="protein sequence ID" value="ABO08998.1"/>
    <property type="molecule type" value="Genomic_DNA"/>
</dbReference>
<keyword evidence="2" id="KW-1185">Reference proteome</keyword>
<proteinExistence type="predicted"/>
<organism evidence="1 2">
    <name type="scientific">Pyrobaculum calidifontis (strain DSM 21063 / JCM 11548 / VA1)</name>
    <dbReference type="NCBI Taxonomy" id="410359"/>
    <lineage>
        <taxon>Archaea</taxon>
        <taxon>Thermoproteota</taxon>
        <taxon>Thermoprotei</taxon>
        <taxon>Thermoproteales</taxon>
        <taxon>Thermoproteaceae</taxon>
        <taxon>Pyrobaculum</taxon>
    </lineage>
</organism>
<dbReference type="AlphaFoldDB" id="A3MWI1"/>
<name>A3MWI1_PYRCJ</name>
<evidence type="ECO:0000313" key="2">
    <source>
        <dbReference type="Proteomes" id="UP000001431"/>
    </source>
</evidence>
<reference evidence="1" key="1">
    <citation type="submission" date="2007-02" db="EMBL/GenBank/DDBJ databases">
        <title>Complete sequence of Pyrobaculum calidifontis JCM 11548.</title>
        <authorList>
            <consortium name="US DOE Joint Genome Institute"/>
            <person name="Copeland A."/>
            <person name="Lucas S."/>
            <person name="Lapidus A."/>
            <person name="Barry K."/>
            <person name="Glavina del Rio T."/>
            <person name="Dalin E."/>
            <person name="Tice H."/>
            <person name="Pitluck S."/>
            <person name="Chain P."/>
            <person name="Malfatti S."/>
            <person name="Shin M."/>
            <person name="Vergez L."/>
            <person name="Schmutz J."/>
            <person name="Larimer F."/>
            <person name="Land M."/>
            <person name="Hauser L."/>
            <person name="Kyrpides N."/>
            <person name="Mikhailova N."/>
            <person name="Cozen A.E."/>
            <person name="Fitz-Gibbon S.T."/>
            <person name="House C.H."/>
            <person name="Saltikov C."/>
            <person name="Lowe T.M."/>
            <person name="Richardson P."/>
        </authorList>
    </citation>
    <scope>NUCLEOTIDE SEQUENCE [LARGE SCALE GENOMIC DNA]</scope>
    <source>
        <strain evidence="1">JCM 11548</strain>
    </source>
</reference>
<accession>A3MWI1</accession>